<evidence type="ECO:0000313" key="3">
    <source>
        <dbReference type="Proteomes" id="UP001396334"/>
    </source>
</evidence>
<keyword evidence="3" id="KW-1185">Reference proteome</keyword>
<feature type="compositionally biased region" description="Polar residues" evidence="1">
    <location>
        <begin position="82"/>
        <end position="91"/>
    </location>
</feature>
<reference evidence="2 3" key="1">
    <citation type="journal article" date="2024" name="G3 (Bethesda)">
        <title>Genome assembly of Hibiscus sabdariffa L. provides insights into metabolisms of medicinal natural products.</title>
        <authorList>
            <person name="Kim T."/>
        </authorList>
    </citation>
    <scope>NUCLEOTIDE SEQUENCE [LARGE SCALE GENOMIC DNA]</scope>
    <source>
        <strain evidence="2">TK-2024</strain>
        <tissue evidence="2">Old leaves</tissue>
    </source>
</reference>
<organism evidence="2 3">
    <name type="scientific">Hibiscus sabdariffa</name>
    <name type="common">roselle</name>
    <dbReference type="NCBI Taxonomy" id="183260"/>
    <lineage>
        <taxon>Eukaryota</taxon>
        <taxon>Viridiplantae</taxon>
        <taxon>Streptophyta</taxon>
        <taxon>Embryophyta</taxon>
        <taxon>Tracheophyta</taxon>
        <taxon>Spermatophyta</taxon>
        <taxon>Magnoliopsida</taxon>
        <taxon>eudicotyledons</taxon>
        <taxon>Gunneridae</taxon>
        <taxon>Pentapetalae</taxon>
        <taxon>rosids</taxon>
        <taxon>malvids</taxon>
        <taxon>Malvales</taxon>
        <taxon>Malvaceae</taxon>
        <taxon>Malvoideae</taxon>
        <taxon>Hibiscus</taxon>
    </lineage>
</organism>
<evidence type="ECO:0008006" key="4">
    <source>
        <dbReference type="Google" id="ProtNLM"/>
    </source>
</evidence>
<dbReference type="EMBL" id="JBBPBN010000031">
    <property type="protein sequence ID" value="KAK9004371.1"/>
    <property type="molecule type" value="Genomic_DNA"/>
</dbReference>
<feature type="region of interest" description="Disordered" evidence="1">
    <location>
        <begin position="55"/>
        <end position="98"/>
    </location>
</feature>
<evidence type="ECO:0000256" key="1">
    <source>
        <dbReference type="SAM" id="MobiDB-lite"/>
    </source>
</evidence>
<sequence length="98" mass="10828">MKISLFGVPLHCWRESFKSLGNGWGSYMDIDVKTIPWKPVKIRMDSFQVREDANSADVLPNNSPSKLCSKASLPPTQPPPSINATLVSKSDSPLPEIM</sequence>
<proteinExistence type="predicted"/>
<protein>
    <recommendedName>
        <fullName evidence="4">DUF4283 domain-containing protein</fullName>
    </recommendedName>
</protein>
<evidence type="ECO:0000313" key="2">
    <source>
        <dbReference type="EMBL" id="KAK9004371.1"/>
    </source>
</evidence>
<accession>A0ABR2QV81</accession>
<dbReference type="Proteomes" id="UP001396334">
    <property type="component" value="Unassembled WGS sequence"/>
</dbReference>
<name>A0ABR2QV81_9ROSI</name>
<gene>
    <name evidence="2" type="ORF">V6N11_002173</name>
</gene>
<comment type="caution">
    <text evidence="2">The sequence shown here is derived from an EMBL/GenBank/DDBJ whole genome shotgun (WGS) entry which is preliminary data.</text>
</comment>